<dbReference type="Pfam" id="PF00636">
    <property type="entry name" value="Ribonuclease_3"/>
    <property type="match status" value="1"/>
</dbReference>
<dbReference type="RefSeq" id="WP_094887185.1">
    <property type="nucleotide sequence ID" value="NZ_NPMS01000012.1"/>
</dbReference>
<keyword evidence="3 4" id="KW-0378">Hydrolase</keyword>
<comment type="function">
    <text evidence="4">Involved in correct processing of both the 5' and 3' ends of 23S rRNA precursor. Processes 30S rRNA precursor transcript even in absence of ribonuclease 3 (Rnc); Rnc processes 30S rRNA into smaller rRNA precursors.</text>
</comment>
<keyword evidence="7" id="KW-1185">Reference proteome</keyword>
<keyword evidence="4" id="KW-0963">Cytoplasm</keyword>
<dbReference type="Gene3D" id="1.10.1520.10">
    <property type="entry name" value="Ribonuclease III domain"/>
    <property type="match status" value="1"/>
</dbReference>
<evidence type="ECO:0000259" key="5">
    <source>
        <dbReference type="SMART" id="SM00535"/>
    </source>
</evidence>
<evidence type="ECO:0000256" key="3">
    <source>
        <dbReference type="ARBA" id="ARBA00022801"/>
    </source>
</evidence>
<evidence type="ECO:0000256" key="1">
    <source>
        <dbReference type="ARBA" id="ARBA00022722"/>
    </source>
</evidence>
<dbReference type="CDD" id="cd00593">
    <property type="entry name" value="RIBOc"/>
    <property type="match status" value="1"/>
</dbReference>
<dbReference type="GO" id="GO:0019843">
    <property type="term" value="F:rRNA binding"/>
    <property type="evidence" value="ECO:0007669"/>
    <property type="project" value="UniProtKB-UniRule"/>
</dbReference>
<gene>
    <name evidence="4" type="primary">mrnC</name>
    <name evidence="6" type="ORF">CIL03_17560</name>
</gene>
<organism evidence="6 7">
    <name type="scientific">Virgibacillus indicus</name>
    <dbReference type="NCBI Taxonomy" id="2024554"/>
    <lineage>
        <taxon>Bacteria</taxon>
        <taxon>Bacillati</taxon>
        <taxon>Bacillota</taxon>
        <taxon>Bacilli</taxon>
        <taxon>Bacillales</taxon>
        <taxon>Bacillaceae</taxon>
        <taxon>Virgibacillus</taxon>
    </lineage>
</organism>
<dbReference type="InterPro" id="IPR036389">
    <property type="entry name" value="RNase_III_sf"/>
</dbReference>
<dbReference type="EC" id="3.1.26.-" evidence="4"/>
<dbReference type="GO" id="GO:0006364">
    <property type="term" value="P:rRNA processing"/>
    <property type="evidence" value="ECO:0007669"/>
    <property type="project" value="UniProtKB-UniRule"/>
</dbReference>
<dbReference type="PANTHER" id="PTHR34276:SF1">
    <property type="entry name" value="MINI-RIBONUCLEASE 3"/>
    <property type="match status" value="1"/>
</dbReference>
<comment type="similarity">
    <text evidence="4">Belongs to the MrnC RNase family.</text>
</comment>
<keyword evidence="4" id="KW-0698">rRNA processing</keyword>
<evidence type="ECO:0000256" key="4">
    <source>
        <dbReference type="HAMAP-Rule" id="MF_01468"/>
    </source>
</evidence>
<dbReference type="SUPFAM" id="SSF69065">
    <property type="entry name" value="RNase III domain-like"/>
    <property type="match status" value="1"/>
</dbReference>
<keyword evidence="4" id="KW-0694">RNA-binding</keyword>
<reference evidence="6 7" key="1">
    <citation type="submission" date="2017-08" db="EMBL/GenBank/DDBJ databases">
        <title>Virgibacillus indicus sp. nov. and Virgibacillus profoundi sp. nov, two moderately halophilic bacteria isolated from marine sediment by using the Microfluidic Streak Plate.</title>
        <authorList>
            <person name="Xu B."/>
            <person name="Hu B."/>
            <person name="Wang J."/>
            <person name="Zhu Y."/>
            <person name="Huang L."/>
            <person name="Du W."/>
            <person name="Huang Y."/>
        </authorList>
    </citation>
    <scope>NUCLEOTIDE SEQUENCE [LARGE SCALE GENOMIC DNA]</scope>
    <source>
        <strain evidence="6 7">IO3-P2-C2</strain>
    </source>
</reference>
<comment type="caution">
    <text evidence="6">The sequence shown here is derived from an EMBL/GenBank/DDBJ whole genome shotgun (WGS) entry which is preliminary data.</text>
</comment>
<dbReference type="PIRSF" id="PIRSF005520">
    <property type="entry name" value="UCP005520"/>
    <property type="match status" value="1"/>
</dbReference>
<keyword evidence="4" id="KW-0690">Ribosome biogenesis</keyword>
<evidence type="ECO:0000313" key="7">
    <source>
        <dbReference type="Proteomes" id="UP000216498"/>
    </source>
</evidence>
<evidence type="ECO:0000256" key="2">
    <source>
        <dbReference type="ARBA" id="ARBA00022759"/>
    </source>
</evidence>
<comment type="subunit">
    <text evidence="4">Homodimer.</text>
</comment>
<dbReference type="EMBL" id="NPMS01000012">
    <property type="protein sequence ID" value="OZU87227.1"/>
    <property type="molecule type" value="Genomic_DNA"/>
</dbReference>
<comment type="cofactor">
    <cofactor evidence="4">
        <name>Mg(2+)</name>
        <dbReference type="ChEBI" id="CHEBI:18420"/>
    </cofactor>
</comment>
<dbReference type="OrthoDB" id="46571at2"/>
<name>A0A265N5V6_9BACI</name>
<dbReference type="Proteomes" id="UP000216498">
    <property type="component" value="Unassembled WGS sequence"/>
</dbReference>
<dbReference type="GO" id="GO:0005737">
    <property type="term" value="C:cytoplasm"/>
    <property type="evidence" value="ECO:0007669"/>
    <property type="project" value="UniProtKB-SubCell"/>
</dbReference>
<dbReference type="PANTHER" id="PTHR34276">
    <property type="entry name" value="MINI-RIBONUCLEASE 3"/>
    <property type="match status" value="1"/>
</dbReference>
<feature type="domain" description="RNase III" evidence="5">
    <location>
        <begin position="2"/>
        <end position="129"/>
    </location>
</feature>
<evidence type="ECO:0000313" key="6">
    <source>
        <dbReference type="EMBL" id="OZU87227.1"/>
    </source>
</evidence>
<sequence>MELNVKQMKSLALAYVGDAVYELHVREYLLHTGQVKPNQLHQKAISFVAGKAQASIILHFLDAKLLTEEEERVVARGRNAKSGSIPKNTSVQTYRYSTAFEALIGYHYLLGNQERLTELLEAAVQFIEGRNG</sequence>
<accession>A0A265N5V6</accession>
<dbReference type="AlphaFoldDB" id="A0A265N5V6"/>
<keyword evidence="1 4" id="KW-0540">Nuclease</keyword>
<proteinExistence type="inferred from homology"/>
<dbReference type="SMART" id="SM00535">
    <property type="entry name" value="RIBOc"/>
    <property type="match status" value="1"/>
</dbReference>
<comment type="subcellular location">
    <subcellularLocation>
        <location evidence="4">Cytoplasm</location>
    </subcellularLocation>
</comment>
<keyword evidence="4" id="KW-0460">Magnesium</keyword>
<keyword evidence="4" id="KW-0699">rRNA-binding</keyword>
<dbReference type="HAMAP" id="MF_01468">
    <property type="entry name" value="RNase_Mini_III"/>
    <property type="match status" value="1"/>
</dbReference>
<protein>
    <recommendedName>
        <fullName evidence="4">Mini-ribonuclease 3</fullName>
        <shortName evidence="4">Mini-3</shortName>
        <shortName evidence="4">Mini-RNase 3</shortName>
        <ecNumber evidence="4">3.1.26.-</ecNumber>
    </recommendedName>
    <alternativeName>
        <fullName evidence="4">Mini-RNase III</fullName>
        <shortName evidence="4">Mini-III</shortName>
    </alternativeName>
</protein>
<dbReference type="InterPro" id="IPR000999">
    <property type="entry name" value="RNase_III_dom"/>
</dbReference>
<feature type="active site" evidence="4">
    <location>
        <position position="18"/>
    </location>
</feature>
<dbReference type="InterPro" id="IPR008226">
    <property type="entry name" value="Mini3_fam"/>
</dbReference>
<dbReference type="GO" id="GO:0004525">
    <property type="term" value="F:ribonuclease III activity"/>
    <property type="evidence" value="ECO:0007669"/>
    <property type="project" value="InterPro"/>
</dbReference>
<keyword evidence="2 4" id="KW-0255">Endonuclease</keyword>